<name>A0A9P6T3Z6_9FUNG</name>
<feature type="compositionally biased region" description="Acidic residues" evidence="1">
    <location>
        <begin position="136"/>
        <end position="145"/>
    </location>
</feature>
<protein>
    <submittedName>
        <fullName evidence="2">Uncharacterized protein</fullName>
    </submittedName>
</protein>
<feature type="region of interest" description="Disordered" evidence="1">
    <location>
        <begin position="306"/>
        <end position="350"/>
    </location>
</feature>
<dbReference type="AlphaFoldDB" id="A0A9P6T3Z6"/>
<organism evidence="2 3">
    <name type="scientific">Entomortierella chlamydospora</name>
    <dbReference type="NCBI Taxonomy" id="101097"/>
    <lineage>
        <taxon>Eukaryota</taxon>
        <taxon>Fungi</taxon>
        <taxon>Fungi incertae sedis</taxon>
        <taxon>Mucoromycota</taxon>
        <taxon>Mortierellomycotina</taxon>
        <taxon>Mortierellomycetes</taxon>
        <taxon>Mortierellales</taxon>
        <taxon>Mortierellaceae</taxon>
        <taxon>Entomortierella</taxon>
    </lineage>
</organism>
<feature type="compositionally biased region" description="Polar residues" evidence="1">
    <location>
        <begin position="1"/>
        <end position="15"/>
    </location>
</feature>
<keyword evidence="3" id="KW-1185">Reference proteome</keyword>
<evidence type="ECO:0000256" key="1">
    <source>
        <dbReference type="SAM" id="MobiDB-lite"/>
    </source>
</evidence>
<feature type="compositionally biased region" description="Polar residues" evidence="1">
    <location>
        <begin position="306"/>
        <end position="329"/>
    </location>
</feature>
<dbReference type="Proteomes" id="UP000703661">
    <property type="component" value="Unassembled WGS sequence"/>
</dbReference>
<feature type="compositionally biased region" description="Polar residues" evidence="1">
    <location>
        <begin position="282"/>
        <end position="293"/>
    </location>
</feature>
<comment type="caution">
    <text evidence="2">The sequence shown here is derived from an EMBL/GenBank/DDBJ whole genome shotgun (WGS) entry which is preliminary data.</text>
</comment>
<evidence type="ECO:0000313" key="3">
    <source>
        <dbReference type="Proteomes" id="UP000703661"/>
    </source>
</evidence>
<sequence>MNSTLTVQPNDNDATGATRRRSATLTDPFSVRIEEDMQSTGRQTPDAAPAYSATSPLGPLSPAIVDAISSASIEYRQSLAMSILSSTQSLSYHPDSPSIGVRAGTAQSSVVSSIDEFAPIHLLGSSPRSSVTSDWPLEDAGETEVTEASSSTGVSNDPNGLLARPIEPNPPTYDPAWRSSLPLSQRLHTRDRIRSIQSYSDQTSPRLFVGREASQSLELHQGSRRGQLPGQISRLMQDQEPGQHHNRNEHLHASTSHRRTESFNSSRGVQGRRPPAHRRGLTMNTNLSTSRRTLSWTGNMIAFNPSRSRTSSHASHDLPSQRTHLFSSWSPPPETTVPVNHGRDSASEEG</sequence>
<gene>
    <name evidence="2" type="ORF">BGZ80_001240</name>
</gene>
<feature type="region of interest" description="Disordered" evidence="1">
    <location>
        <begin position="125"/>
        <end position="180"/>
    </location>
</feature>
<feature type="region of interest" description="Disordered" evidence="1">
    <location>
        <begin position="1"/>
        <end position="56"/>
    </location>
</feature>
<dbReference type="EMBL" id="JAAAID010000128">
    <property type="protein sequence ID" value="KAG0022011.1"/>
    <property type="molecule type" value="Genomic_DNA"/>
</dbReference>
<feature type="compositionally biased region" description="Basic and acidic residues" evidence="1">
    <location>
        <begin position="341"/>
        <end position="350"/>
    </location>
</feature>
<feature type="region of interest" description="Disordered" evidence="1">
    <location>
        <begin position="238"/>
        <end position="293"/>
    </location>
</feature>
<feature type="compositionally biased region" description="Basic and acidic residues" evidence="1">
    <location>
        <begin position="241"/>
        <end position="252"/>
    </location>
</feature>
<evidence type="ECO:0000313" key="2">
    <source>
        <dbReference type="EMBL" id="KAG0022011.1"/>
    </source>
</evidence>
<proteinExistence type="predicted"/>
<feature type="compositionally biased region" description="Polar residues" evidence="1">
    <location>
        <begin position="146"/>
        <end position="158"/>
    </location>
</feature>
<reference evidence="2" key="1">
    <citation type="journal article" date="2020" name="Fungal Divers.">
        <title>Resolving the Mortierellaceae phylogeny through synthesis of multi-gene phylogenetics and phylogenomics.</title>
        <authorList>
            <person name="Vandepol N."/>
            <person name="Liber J."/>
            <person name="Desiro A."/>
            <person name="Na H."/>
            <person name="Kennedy M."/>
            <person name="Barry K."/>
            <person name="Grigoriev I.V."/>
            <person name="Miller A.N."/>
            <person name="O'Donnell K."/>
            <person name="Stajich J.E."/>
            <person name="Bonito G."/>
        </authorList>
    </citation>
    <scope>NUCLEOTIDE SEQUENCE</scope>
    <source>
        <strain evidence="2">NRRL 2769</strain>
    </source>
</reference>
<accession>A0A9P6T3Z6</accession>